<name>Q47ZE5_COLP3</name>
<feature type="domain" description="Rap1a immunity protein" evidence="2">
    <location>
        <begin position="35"/>
        <end position="105"/>
    </location>
</feature>
<dbReference type="KEGG" id="cps:CPS_3128"/>
<evidence type="ECO:0000313" key="3">
    <source>
        <dbReference type="EMBL" id="AAZ26481.1"/>
    </source>
</evidence>
<sequence length="111" mass="12036">MRNIFLTIISFSLFISSASASYIDGNLLKSMSVAPVSENAHLQFVGYVVGVIDSNKQNNLCVDVPPNELTPLLDIVINYLANNPEKLNASGSDLIVEALIPKYSCTFTPKS</sequence>
<evidence type="ECO:0000313" key="4">
    <source>
        <dbReference type="Proteomes" id="UP000000547"/>
    </source>
</evidence>
<gene>
    <name evidence="3" type="ordered locus">CPS_3128</name>
</gene>
<reference evidence="3" key="1">
    <citation type="journal article" date="2005" name="Proc. Natl. Acad. Sci. U.S.A.">
        <title>The psychrophilic lifestyle as revealed by the genome sequence of Colwellia psychrerythraea 34H through genomic and proteomic analyses.</title>
        <authorList>
            <person name="Methe B.A."/>
            <person name="Nelson K.E."/>
            <person name="Deming J.W."/>
            <person name="Momen B."/>
            <person name="Melamud E."/>
            <person name="Zhang X."/>
            <person name="Moult J."/>
            <person name="Madupu R."/>
            <person name="Nelson W.C."/>
            <person name="Dodson R.J."/>
            <person name="Brinkac L.M."/>
            <person name="Daugherty S.C."/>
            <person name="Durkin A.S."/>
            <person name="DeBoy R.T."/>
            <person name="Kolonay J.F."/>
            <person name="Sullivan S.A."/>
            <person name="Zhou L."/>
            <person name="Davidsen T.M."/>
            <person name="Wu M."/>
            <person name="Huston A.L."/>
            <person name="Lewis M."/>
            <person name="Weaver B."/>
            <person name="Weidman J.F."/>
            <person name="Khouri H."/>
            <person name="Utterback T.R."/>
            <person name="Feldblyum T.V."/>
            <person name="Fraser C.M."/>
        </authorList>
    </citation>
    <scope>NUCLEOTIDE SEQUENCE [LARGE SCALE GENOMIC DNA]</scope>
    <source>
        <strain evidence="3">34H</strain>
    </source>
</reference>
<dbReference type="EMBL" id="CP000083">
    <property type="protein sequence ID" value="AAZ26481.1"/>
    <property type="molecule type" value="Genomic_DNA"/>
</dbReference>
<dbReference type="Pfam" id="PF18602">
    <property type="entry name" value="Rap1a"/>
    <property type="match status" value="1"/>
</dbReference>
<dbReference type="HOGENOM" id="CLU_2154064_0_0_6"/>
<feature type="signal peptide" evidence="1">
    <location>
        <begin position="1"/>
        <end position="20"/>
    </location>
</feature>
<dbReference type="Proteomes" id="UP000000547">
    <property type="component" value="Chromosome"/>
</dbReference>
<dbReference type="RefSeq" id="WP_011043912.1">
    <property type="nucleotide sequence ID" value="NC_003910.7"/>
</dbReference>
<proteinExistence type="predicted"/>
<dbReference type="STRING" id="167879.CPS_3128"/>
<feature type="chain" id="PRO_5004234060" description="Rap1a immunity protein domain-containing protein" evidence="1">
    <location>
        <begin position="21"/>
        <end position="111"/>
    </location>
</feature>
<evidence type="ECO:0000259" key="2">
    <source>
        <dbReference type="Pfam" id="PF18602"/>
    </source>
</evidence>
<accession>Q47ZE5</accession>
<organism evidence="3 4">
    <name type="scientific">Colwellia psychrerythraea (strain 34H / ATCC BAA-681)</name>
    <name type="common">Vibrio psychroerythus</name>
    <dbReference type="NCBI Taxonomy" id="167879"/>
    <lineage>
        <taxon>Bacteria</taxon>
        <taxon>Pseudomonadati</taxon>
        <taxon>Pseudomonadota</taxon>
        <taxon>Gammaproteobacteria</taxon>
        <taxon>Alteromonadales</taxon>
        <taxon>Colwelliaceae</taxon>
        <taxon>Colwellia</taxon>
    </lineage>
</organism>
<dbReference type="Gene3D" id="1.10.890.40">
    <property type="match status" value="1"/>
</dbReference>
<protein>
    <recommendedName>
        <fullName evidence="2">Rap1a immunity protein domain-containing protein</fullName>
    </recommendedName>
</protein>
<evidence type="ECO:0000256" key="1">
    <source>
        <dbReference type="SAM" id="SignalP"/>
    </source>
</evidence>
<dbReference type="AlphaFoldDB" id="Q47ZE5"/>
<dbReference type="InterPro" id="IPR041238">
    <property type="entry name" value="Rap1a"/>
</dbReference>
<keyword evidence="1" id="KW-0732">Signal</keyword>